<reference evidence="2 3" key="1">
    <citation type="submission" date="2019-06" db="EMBL/GenBank/DDBJ databases">
        <title>WGS assembly of Gossypium darwinii.</title>
        <authorList>
            <person name="Chen Z.J."/>
            <person name="Sreedasyam A."/>
            <person name="Ando A."/>
            <person name="Song Q."/>
            <person name="De L."/>
            <person name="Hulse-Kemp A."/>
            <person name="Ding M."/>
            <person name="Ye W."/>
            <person name="Kirkbride R."/>
            <person name="Jenkins J."/>
            <person name="Plott C."/>
            <person name="Lovell J."/>
            <person name="Lin Y.-M."/>
            <person name="Vaughn R."/>
            <person name="Liu B."/>
            <person name="Li W."/>
            <person name="Simpson S."/>
            <person name="Scheffler B."/>
            <person name="Saski C."/>
            <person name="Grover C."/>
            <person name="Hu G."/>
            <person name="Conover J."/>
            <person name="Carlson J."/>
            <person name="Shu S."/>
            <person name="Boston L."/>
            <person name="Williams M."/>
            <person name="Peterson D."/>
            <person name="Mcgee K."/>
            <person name="Jones D."/>
            <person name="Wendel J."/>
            <person name="Stelly D."/>
            <person name="Grimwood J."/>
            <person name="Schmutz J."/>
        </authorList>
    </citation>
    <scope>NUCLEOTIDE SEQUENCE [LARGE SCALE GENOMIC DNA]</scope>
    <source>
        <strain evidence="2">1808015.09</strain>
    </source>
</reference>
<name>A0A5D2DDZ5_GOSDA</name>
<accession>A0A5D2DDZ5</accession>
<evidence type="ECO:0000313" key="2">
    <source>
        <dbReference type="EMBL" id="TYG78882.1"/>
    </source>
</evidence>
<keyword evidence="3" id="KW-1185">Reference proteome</keyword>
<gene>
    <name evidence="2" type="ORF">ES288_D02G096900v1</name>
</gene>
<proteinExistence type="predicted"/>
<dbReference type="Proteomes" id="UP000323506">
    <property type="component" value="Chromosome D02"/>
</dbReference>
<evidence type="ECO:0000256" key="1">
    <source>
        <dbReference type="SAM" id="Phobius"/>
    </source>
</evidence>
<dbReference type="AlphaFoldDB" id="A0A5D2DDZ5"/>
<feature type="transmembrane region" description="Helical" evidence="1">
    <location>
        <begin position="24"/>
        <end position="52"/>
    </location>
</feature>
<keyword evidence="1" id="KW-0812">Transmembrane</keyword>
<protein>
    <submittedName>
        <fullName evidence="2">Uncharacterized protein</fullName>
    </submittedName>
</protein>
<organism evidence="2 3">
    <name type="scientific">Gossypium darwinii</name>
    <name type="common">Darwin's cotton</name>
    <name type="synonym">Gossypium barbadense var. darwinii</name>
    <dbReference type="NCBI Taxonomy" id="34276"/>
    <lineage>
        <taxon>Eukaryota</taxon>
        <taxon>Viridiplantae</taxon>
        <taxon>Streptophyta</taxon>
        <taxon>Embryophyta</taxon>
        <taxon>Tracheophyta</taxon>
        <taxon>Spermatophyta</taxon>
        <taxon>Magnoliopsida</taxon>
        <taxon>eudicotyledons</taxon>
        <taxon>Gunneridae</taxon>
        <taxon>Pentapetalae</taxon>
        <taxon>rosids</taxon>
        <taxon>malvids</taxon>
        <taxon>Malvales</taxon>
        <taxon>Malvaceae</taxon>
        <taxon>Malvoideae</taxon>
        <taxon>Gossypium</taxon>
    </lineage>
</organism>
<keyword evidence="1" id="KW-0472">Membrane</keyword>
<keyword evidence="1" id="KW-1133">Transmembrane helix</keyword>
<sequence length="74" mass="9288">MHNEQYCRLCLWLYSFFMKRGLNFMFNFLTCILSLFCFLTIRQLMAVILSMLRMNFSHKRWYYMKKKLRTLKPK</sequence>
<evidence type="ECO:0000313" key="3">
    <source>
        <dbReference type="Proteomes" id="UP000323506"/>
    </source>
</evidence>
<dbReference type="EMBL" id="CM017702">
    <property type="protein sequence ID" value="TYG78882.1"/>
    <property type="molecule type" value="Genomic_DNA"/>
</dbReference>